<dbReference type="Proteomes" id="UP001165960">
    <property type="component" value="Unassembled WGS sequence"/>
</dbReference>
<accession>A0ACC2SES7</accession>
<organism evidence="1 2">
    <name type="scientific">Entomophthora muscae</name>
    <dbReference type="NCBI Taxonomy" id="34485"/>
    <lineage>
        <taxon>Eukaryota</taxon>
        <taxon>Fungi</taxon>
        <taxon>Fungi incertae sedis</taxon>
        <taxon>Zoopagomycota</taxon>
        <taxon>Entomophthoromycotina</taxon>
        <taxon>Entomophthoromycetes</taxon>
        <taxon>Entomophthorales</taxon>
        <taxon>Entomophthoraceae</taxon>
        <taxon>Entomophthora</taxon>
    </lineage>
</organism>
<dbReference type="EMBL" id="QTSX02005119">
    <property type="protein sequence ID" value="KAJ9060909.1"/>
    <property type="molecule type" value="Genomic_DNA"/>
</dbReference>
<proteinExistence type="predicted"/>
<protein>
    <submittedName>
        <fullName evidence="1">Uncharacterized protein</fullName>
    </submittedName>
</protein>
<name>A0ACC2SES7_9FUNG</name>
<evidence type="ECO:0000313" key="2">
    <source>
        <dbReference type="Proteomes" id="UP001165960"/>
    </source>
</evidence>
<comment type="caution">
    <text evidence="1">The sequence shown here is derived from an EMBL/GenBank/DDBJ whole genome shotgun (WGS) entry which is preliminary data.</text>
</comment>
<sequence length="176" mass="19316">MPKEGHTKRCRDSFQTVHGSSKETFLASKPSVASDLPSLKRVQFSLPIETIDANFPEIGQSLKQYFDTLAPLGVHVLSLHYELYSECTYTDISFNKVKVRAIIDSGAPIDIVSTRLVRKLGIAPEFAHTRVYVTASKHTTMSEGAYSAVGHSISKTASQKKPSQNTPSQFSAISIL</sequence>
<keyword evidence="2" id="KW-1185">Reference proteome</keyword>
<reference evidence="1" key="1">
    <citation type="submission" date="2022-04" db="EMBL/GenBank/DDBJ databases">
        <title>Genome of the entomopathogenic fungus Entomophthora muscae.</title>
        <authorList>
            <person name="Elya C."/>
            <person name="Lovett B.R."/>
            <person name="Lee E."/>
            <person name="Macias A.M."/>
            <person name="Hajek A.E."/>
            <person name="De Bivort B.L."/>
            <person name="Kasson M.T."/>
            <person name="De Fine Licht H.H."/>
            <person name="Stajich J.E."/>
        </authorList>
    </citation>
    <scope>NUCLEOTIDE SEQUENCE</scope>
    <source>
        <strain evidence="1">Berkeley</strain>
    </source>
</reference>
<evidence type="ECO:0000313" key="1">
    <source>
        <dbReference type="EMBL" id="KAJ9060909.1"/>
    </source>
</evidence>
<gene>
    <name evidence="1" type="ORF">DSO57_1025936</name>
</gene>